<dbReference type="OMA" id="NIHIFIE"/>
<reference evidence="2" key="3">
    <citation type="submission" date="2020-04" db="EMBL/GenBank/DDBJ databases">
        <authorList>
            <person name="Brown S."/>
        </authorList>
    </citation>
    <scope>NUCLEOTIDE SEQUENCE</scope>
    <source>
        <strain evidence="2">DJ015</strain>
    </source>
</reference>
<reference evidence="3" key="5">
    <citation type="submission" date="2020-11" db="EMBL/GenBank/DDBJ databases">
        <authorList>
            <person name="Thieme N."/>
            <person name="Liebl W."/>
            <person name="Zverlov V."/>
        </authorList>
    </citation>
    <scope>NUCLEOTIDE SEQUENCE</scope>
    <source>
        <strain evidence="3">NT08</strain>
    </source>
</reference>
<gene>
    <name evidence="2" type="primary">yedF</name>
    <name evidence="4" type="ORF">DFH45_001616</name>
    <name evidence="2" type="ORF">HGI39_23115</name>
    <name evidence="3" type="ORF">IS491_03325</name>
    <name evidence="1" type="ORF">LF65_00431</name>
</gene>
<proteinExistence type="predicted"/>
<dbReference type="EMBL" id="CP010086">
    <property type="protein sequence ID" value="AJG97075.1"/>
    <property type="molecule type" value="Genomic_DNA"/>
</dbReference>
<reference evidence="4" key="4">
    <citation type="submission" date="2020-05" db="EMBL/GenBank/DDBJ databases">
        <title>Genomic insights into acetone-butanol-ethanol (ABE) fermentation by sequencing solventogenic clostridia strains.</title>
        <authorList>
            <person name="Brown S."/>
        </authorList>
    </citation>
    <scope>NUCLEOTIDE SEQUENCE</scope>
    <source>
        <strain evidence="4">DJ126</strain>
    </source>
</reference>
<dbReference type="RefSeq" id="WP_011967722.1">
    <property type="nucleotide sequence ID" value="NZ_CP010086.2"/>
</dbReference>
<dbReference type="Proteomes" id="UP000631418">
    <property type="component" value="Unassembled WGS sequence"/>
</dbReference>
<dbReference type="EMBL" id="JABAGV010000100">
    <property type="protein sequence ID" value="MBC2477529.1"/>
    <property type="molecule type" value="Genomic_DNA"/>
</dbReference>
<accession>A0A0B5Q7Z5</accession>
<sequence length="190" mass="21981">MKEIDCRGLSYLQIIREVKKYFNSIGEGEAVVVVNNELGRSNVIRYAAHKGYKVDMEDEKSRFLIKMEKRGCLESEDEEEIFSILITRDKIGEGNDDLGITLMSEYFEALNEYDKLPKEILFLNSGVKLFKRDSKAIEDIRMLYKKGVKLLISDTSLDYYKLTEQITFGEIASMYDMVVAMKKAKKLIKL</sequence>
<dbReference type="Proteomes" id="UP001194098">
    <property type="component" value="Unassembled WGS sequence"/>
</dbReference>
<dbReference type="InterPro" id="IPR019870">
    <property type="entry name" value="Se_metab_YedF"/>
</dbReference>
<dbReference type="KEGG" id="cbei:LF65_00431"/>
<protein>
    <submittedName>
        <fullName evidence="2 4">Selenium metabolism protein YedF</fullName>
    </submittedName>
    <submittedName>
        <fullName evidence="1">Transcriptional regulator</fullName>
    </submittedName>
</protein>
<dbReference type="SUPFAM" id="SSF75169">
    <property type="entry name" value="DsrEFH-like"/>
    <property type="match status" value="1"/>
</dbReference>
<reference evidence="5" key="1">
    <citation type="submission" date="2014-12" db="EMBL/GenBank/DDBJ databases">
        <title>Genome sequence of Clostridium beijerinckii strain 59B.</title>
        <authorList>
            <person name="Little G.T."/>
            <person name="Minton N.P."/>
        </authorList>
    </citation>
    <scope>NUCLEOTIDE SEQUENCE [LARGE SCALE GENOMIC DNA]</scope>
    <source>
        <strain evidence="5">59B</strain>
    </source>
</reference>
<reference evidence="2" key="6">
    <citation type="journal article" date="2022" name="Nat. Biotechnol.">
        <title>Carbon-negative production of acetone and isopropanol by gas fermentation at industrial pilot scale.</title>
        <authorList>
            <person name="Liew F.E."/>
            <person name="Nogle R."/>
            <person name="Abdalla T."/>
            <person name="Rasor B.J."/>
            <person name="Canter C."/>
            <person name="Jensen R.O."/>
            <person name="Wang L."/>
            <person name="Strutz J."/>
            <person name="Chirania P."/>
            <person name="De Tissera S."/>
            <person name="Mueller A.P."/>
            <person name="Ruan Z."/>
            <person name="Gao A."/>
            <person name="Tran L."/>
            <person name="Engle N.L."/>
            <person name="Bromley J.C."/>
            <person name="Daniell J."/>
            <person name="Conrado R."/>
            <person name="Tschaplinski T.J."/>
            <person name="Giannone R.J."/>
            <person name="Hettich R.L."/>
            <person name="Karim A.S."/>
            <person name="Simpson S.D."/>
            <person name="Brown S.D."/>
            <person name="Leang C."/>
            <person name="Jewett M.C."/>
            <person name="Kopke M."/>
        </authorList>
    </citation>
    <scope>NUCLEOTIDE SEQUENCE</scope>
    <source>
        <strain evidence="2">DJ015</strain>
    </source>
</reference>
<dbReference type="AlphaFoldDB" id="A0A0B5Q7Z5"/>
<name>A0A0B5Q7Z5_CLOBE</name>
<dbReference type="EMBL" id="JABSXK010000001">
    <property type="protein sequence ID" value="NRV08653.1"/>
    <property type="molecule type" value="Genomic_DNA"/>
</dbReference>
<dbReference type="STRING" id="1520.LF65_00431"/>
<dbReference type="Proteomes" id="UP000821656">
    <property type="component" value="Unassembled WGS sequence"/>
</dbReference>
<dbReference type="InterPro" id="IPR027396">
    <property type="entry name" value="DsrEFH-like"/>
</dbReference>
<dbReference type="NCBIfam" id="TIGR03527">
    <property type="entry name" value="selenium_YedF"/>
    <property type="match status" value="1"/>
</dbReference>
<evidence type="ECO:0000313" key="1">
    <source>
        <dbReference type="EMBL" id="AJG97075.1"/>
    </source>
</evidence>
<organism evidence="1 5">
    <name type="scientific">Clostridium beijerinckii</name>
    <name type="common">Clostridium MP</name>
    <dbReference type="NCBI Taxonomy" id="1520"/>
    <lineage>
        <taxon>Bacteria</taxon>
        <taxon>Bacillati</taxon>
        <taxon>Bacillota</taxon>
        <taxon>Clostridia</taxon>
        <taxon>Eubacteriales</taxon>
        <taxon>Clostridiaceae</taxon>
        <taxon>Clostridium</taxon>
    </lineage>
</organism>
<dbReference type="EMBL" id="JADOEF010000001">
    <property type="protein sequence ID" value="MBF7807759.1"/>
    <property type="molecule type" value="Genomic_DNA"/>
</dbReference>
<dbReference type="OrthoDB" id="9801500at2"/>
<evidence type="ECO:0000313" key="4">
    <source>
        <dbReference type="EMBL" id="NRV08653.1"/>
    </source>
</evidence>
<dbReference type="Proteomes" id="UP000031866">
    <property type="component" value="Chromosome"/>
</dbReference>
<reference evidence="1" key="2">
    <citation type="submission" date="2016-02" db="EMBL/GenBank/DDBJ databases">
        <title>Genome sequence of Clostridium beijerinckii strain 59B.</title>
        <authorList>
            <person name="Little G.T."/>
            <person name="Minton N.P."/>
        </authorList>
    </citation>
    <scope>NUCLEOTIDE SEQUENCE</scope>
    <source>
        <strain evidence="1">NCIMB 14988</strain>
    </source>
</reference>
<evidence type="ECO:0000313" key="5">
    <source>
        <dbReference type="Proteomes" id="UP000031866"/>
    </source>
</evidence>
<evidence type="ECO:0000313" key="3">
    <source>
        <dbReference type="EMBL" id="MBF7807759.1"/>
    </source>
</evidence>
<evidence type="ECO:0000313" key="2">
    <source>
        <dbReference type="EMBL" id="MBC2477529.1"/>
    </source>
</evidence>